<sequence length="397" mass="43672">MEENFGVDADQFAALVLQQLSAIGEPDAEYHPDGFEIVVGDLHLYLGNVFREAAELPAAERDRRIANFVAGVREADAPDTWPDVRPLLRPILRPNGFGLNTPADAAPPLTRPAFPFLDELVAIDRPHSRSIVSATTLENWGVDADEVFAAARENLTALAGSHGITGSGLLHFSDTGDGYCTSWPLIPGWLAGTGDGTHRPLAFMPDVDTLLIVPDTGDLTPLFAEVEQRYRNAVRPISPQAYTIDDEGKVVPLDRIPHHRHQPQALRARCGLAITEYDAQTTTFNESLERDLTFPHHPDLPPAFVASVIYVAADPGPYTLAVWGKDVEYLLPEADRILFCTEENGEMTPLLEAPFEAVAAHLNLTPIPQMTPRRYEVRTWPTQEDLTHLASTATRKD</sequence>
<reference evidence="1 2" key="1">
    <citation type="submission" date="2018-05" db="EMBL/GenBank/DDBJ databases">
        <title>Genomic Encyclopedia of Type Strains, Phase IV (KMG-IV): sequencing the most valuable type-strain genomes for metagenomic binning, comparative biology and taxonomic classification.</title>
        <authorList>
            <person name="Goeker M."/>
        </authorList>
    </citation>
    <scope>NUCLEOTIDE SEQUENCE [LARGE SCALE GENOMIC DNA]</scope>
    <source>
        <strain evidence="1 2">DSM 44704</strain>
    </source>
</reference>
<proteinExistence type="predicted"/>
<keyword evidence="2" id="KW-1185">Reference proteome</keyword>
<dbReference type="AlphaFoldDB" id="A0A318KLS4"/>
<accession>A0A318KLS4</accession>
<dbReference type="RefSeq" id="WP_051187452.1">
    <property type="nucleotide sequence ID" value="NZ_QJKF01000006.1"/>
</dbReference>
<evidence type="ECO:0000313" key="2">
    <source>
        <dbReference type="Proteomes" id="UP000247569"/>
    </source>
</evidence>
<name>A0A318KLS4_9NOCA</name>
<comment type="caution">
    <text evidence="1">The sequence shown here is derived from an EMBL/GenBank/DDBJ whole genome shotgun (WGS) entry which is preliminary data.</text>
</comment>
<evidence type="ECO:0000313" key="1">
    <source>
        <dbReference type="EMBL" id="PXX62955.1"/>
    </source>
</evidence>
<dbReference type="EMBL" id="QJKF01000006">
    <property type="protein sequence ID" value="PXX62955.1"/>
    <property type="molecule type" value="Genomic_DNA"/>
</dbReference>
<organism evidence="1 2">
    <name type="scientific">Nocardia tenerifensis</name>
    <dbReference type="NCBI Taxonomy" id="228006"/>
    <lineage>
        <taxon>Bacteria</taxon>
        <taxon>Bacillati</taxon>
        <taxon>Actinomycetota</taxon>
        <taxon>Actinomycetes</taxon>
        <taxon>Mycobacteriales</taxon>
        <taxon>Nocardiaceae</taxon>
        <taxon>Nocardia</taxon>
    </lineage>
</organism>
<dbReference type="OrthoDB" id="259915at2"/>
<dbReference type="Proteomes" id="UP000247569">
    <property type="component" value="Unassembled WGS sequence"/>
</dbReference>
<protein>
    <submittedName>
        <fullName evidence="1">Uncharacterized protein</fullName>
    </submittedName>
</protein>
<gene>
    <name evidence="1" type="ORF">DFR70_1067</name>
</gene>